<keyword evidence="6 9" id="KW-1133">Transmembrane helix</keyword>
<feature type="transmembrane region" description="Helical" evidence="9">
    <location>
        <begin position="40"/>
        <end position="57"/>
    </location>
</feature>
<dbReference type="InterPro" id="IPR033945">
    <property type="entry name" value="Cyt_c_oxase_su3_dom"/>
</dbReference>
<dbReference type="SUPFAM" id="SSF81452">
    <property type="entry name" value="Cytochrome c oxidase subunit III-like"/>
    <property type="match status" value="1"/>
</dbReference>
<dbReference type="AlphaFoldDB" id="A0A3Q8HNH4"/>
<evidence type="ECO:0000256" key="6">
    <source>
        <dbReference type="ARBA" id="ARBA00022989"/>
    </source>
</evidence>
<dbReference type="GeneID" id="38570131"/>
<comment type="subcellular location">
    <subcellularLocation>
        <location evidence="1">Membrane</location>
        <topology evidence="1">Multi-pass membrane protein</topology>
    </subcellularLocation>
</comment>
<dbReference type="GO" id="GO:0005739">
    <property type="term" value="C:mitochondrion"/>
    <property type="evidence" value="ECO:0007669"/>
    <property type="project" value="TreeGrafter"/>
</dbReference>
<dbReference type="PANTHER" id="PTHR11403:SF7">
    <property type="entry name" value="CYTOCHROME C OXIDASE SUBUNIT 3"/>
    <property type="match status" value="1"/>
</dbReference>
<dbReference type="PANTHER" id="PTHR11403">
    <property type="entry name" value="CYTOCHROME C OXIDASE SUBUNIT III"/>
    <property type="match status" value="1"/>
</dbReference>
<reference evidence="11" key="1">
    <citation type="journal article" date="2019" name="Genome Biol. Evol.">
        <title>Mitogenomics Reveals a Novel Genetic Code in Hemichordata.</title>
        <authorList>
            <person name="Li Y."/>
            <person name="Kocot K.M."/>
            <person name="Tassia M.G."/>
            <person name="Cannon J.T."/>
            <person name="Bernt M."/>
            <person name="Halanych K.M."/>
        </authorList>
    </citation>
    <scope>NUCLEOTIDE SEQUENCE</scope>
</reference>
<dbReference type="InterPro" id="IPR013833">
    <property type="entry name" value="Cyt_c_oxidase_su3_a-hlx"/>
</dbReference>
<evidence type="ECO:0000256" key="1">
    <source>
        <dbReference type="ARBA" id="ARBA00004141"/>
    </source>
</evidence>
<dbReference type="GO" id="GO:0004129">
    <property type="term" value="F:cytochrome-c oxidase activity"/>
    <property type="evidence" value="ECO:0007669"/>
    <property type="project" value="InterPro"/>
</dbReference>
<dbReference type="InterPro" id="IPR035973">
    <property type="entry name" value="Cyt_c_oxidase_su3-like_sf"/>
</dbReference>
<feature type="transmembrane region" description="Helical" evidence="9">
    <location>
        <begin position="15"/>
        <end position="34"/>
    </location>
</feature>
<evidence type="ECO:0000256" key="4">
    <source>
        <dbReference type="ARBA" id="ARBA00022692"/>
    </source>
</evidence>
<dbReference type="Gene3D" id="1.20.120.80">
    <property type="entry name" value="Cytochrome c oxidase, subunit III, four-helix bundle"/>
    <property type="match status" value="1"/>
</dbReference>
<keyword evidence="5" id="KW-1278">Translocase</keyword>
<feature type="transmembrane region" description="Helical" evidence="9">
    <location>
        <begin position="238"/>
        <end position="258"/>
    </location>
</feature>
<comment type="function">
    <text evidence="8">Component of the cytochrome c oxidase, the last enzyme in the mitochondrial electron transport chain which drives oxidative phosphorylation. The respiratory chain contains 3 multisubunit complexes succinate dehydrogenase (complex II, CII), ubiquinol-cytochrome c oxidoreductase (cytochrome b-c1 complex, complex III, CIII) and cytochrome c oxidase (complex IV, CIV), that cooperate to transfer electrons derived from NADH and succinate to molecular oxygen, creating an electrochemical gradient over the inner membrane that drives transmembrane transport and the ATP synthase. Cytochrome c oxidase is the component of the respiratory chain that catalyzes the reduction of oxygen to water. Electrons originating from reduced cytochrome c in the intermembrane space (IMS) are transferred via the dinuclear copper A center (CU(A)) of subunit 2 and heme A of subunit 1 to the active site in subunit 1, a binuclear center (BNC) formed by heme A3 and copper B (CU(B)). The BNC reduces molecular oxygen to 2 water molecules using 4 electrons from cytochrome c in the IMS and 4 protons from the mitochondrial matrix.</text>
</comment>
<evidence type="ECO:0000256" key="5">
    <source>
        <dbReference type="ARBA" id="ARBA00022967"/>
    </source>
</evidence>
<evidence type="ECO:0000256" key="7">
    <source>
        <dbReference type="ARBA" id="ARBA00023136"/>
    </source>
</evidence>
<comment type="similarity">
    <text evidence="2 8">Belongs to the cytochrome c oxidase subunit 3 family.</text>
</comment>
<gene>
    <name evidence="11" type="primary">cox3</name>
</gene>
<evidence type="ECO:0000256" key="3">
    <source>
        <dbReference type="ARBA" id="ARBA00015944"/>
    </source>
</evidence>
<keyword evidence="4 8" id="KW-0812">Transmembrane</keyword>
<sequence>MTHQHPYHLVDQSPWPLAGATSALLMTTGIFVWFHYHNPYLVLMGLMMFIITSFQWWRDVSRESTMQGAHTSPVVNGLRWGMILFIVSEVCFFAAFFWTFFHSSLSPSMQMGSCWPPTGVTPLNPFEVPLLNTAMLLSSGVSMTWAHHSLLESNRKQAIQALSITVLLGLYFTALQVFEYMQTPFTIADSAYGSTFFVATGFHGLHVMIGTTFLIICLMRLFLFHFSNKHHFGFEASAWYWHFVDVVWLFLFMTIYWWGS</sequence>
<name>A0A3Q8HNH4_9BILA</name>
<feature type="domain" description="Heme-copper oxidase subunit III family profile" evidence="10">
    <location>
        <begin position="3"/>
        <end position="260"/>
    </location>
</feature>
<dbReference type="EMBL" id="MH841935">
    <property type="protein sequence ID" value="AXY64127.1"/>
    <property type="molecule type" value="Genomic_DNA"/>
</dbReference>
<feature type="transmembrane region" description="Helical" evidence="9">
    <location>
        <begin position="128"/>
        <end position="146"/>
    </location>
</feature>
<feature type="transmembrane region" description="Helical" evidence="9">
    <location>
        <begin position="205"/>
        <end position="226"/>
    </location>
</feature>
<accession>A0A3Q8HNH4</accession>
<protein>
    <recommendedName>
        <fullName evidence="3 8">Cytochrome c oxidase subunit 3</fullName>
    </recommendedName>
</protein>
<evidence type="ECO:0000256" key="8">
    <source>
        <dbReference type="RuleBase" id="RU003375"/>
    </source>
</evidence>
<dbReference type="PROSITE" id="PS50253">
    <property type="entry name" value="COX3"/>
    <property type="match status" value="1"/>
</dbReference>
<dbReference type="CDD" id="cd01665">
    <property type="entry name" value="Cyt_c_Oxidase_III"/>
    <property type="match status" value="1"/>
</dbReference>
<proteinExistence type="inferred from homology"/>
<dbReference type="InterPro" id="IPR000298">
    <property type="entry name" value="Cyt_c_oxidase-like_su3"/>
</dbReference>
<feature type="transmembrane region" description="Helical" evidence="9">
    <location>
        <begin position="78"/>
        <end position="101"/>
    </location>
</feature>
<dbReference type="Gene3D" id="1.10.287.70">
    <property type="match status" value="1"/>
</dbReference>
<evidence type="ECO:0000256" key="2">
    <source>
        <dbReference type="ARBA" id="ARBA00010581"/>
    </source>
</evidence>
<keyword evidence="8 11" id="KW-0496">Mitochondrion</keyword>
<dbReference type="GO" id="GO:0016020">
    <property type="term" value="C:membrane"/>
    <property type="evidence" value="ECO:0007669"/>
    <property type="project" value="UniProtKB-SubCell"/>
</dbReference>
<dbReference type="RefSeq" id="YP_009543740.1">
    <property type="nucleotide sequence ID" value="NC_040107.1"/>
</dbReference>
<organism evidence="11">
    <name type="scientific">Stereobalanus canadensis</name>
    <dbReference type="NCBI Taxonomy" id="560612"/>
    <lineage>
        <taxon>Eukaryota</taxon>
        <taxon>Metazoa</taxon>
        <taxon>Hemichordata</taxon>
        <taxon>Enteropneusta</taxon>
        <taxon>Harrimaniidae</taxon>
        <taxon>Stereobalanus</taxon>
    </lineage>
</organism>
<evidence type="ECO:0000256" key="9">
    <source>
        <dbReference type="SAM" id="Phobius"/>
    </source>
</evidence>
<dbReference type="FunFam" id="1.20.120.80:FF:000002">
    <property type="entry name" value="Cytochrome c oxidase subunit 3"/>
    <property type="match status" value="1"/>
</dbReference>
<dbReference type="GO" id="GO:0006123">
    <property type="term" value="P:mitochondrial electron transport, cytochrome c to oxygen"/>
    <property type="evidence" value="ECO:0007669"/>
    <property type="project" value="TreeGrafter"/>
</dbReference>
<dbReference type="InterPro" id="IPR024791">
    <property type="entry name" value="Cyt_c/ubiquinol_Oxase_su3"/>
</dbReference>
<dbReference type="Pfam" id="PF00510">
    <property type="entry name" value="COX3"/>
    <property type="match status" value="1"/>
</dbReference>
<feature type="transmembrane region" description="Helical" evidence="9">
    <location>
        <begin position="158"/>
        <end position="178"/>
    </location>
</feature>
<evidence type="ECO:0000259" key="10">
    <source>
        <dbReference type="PROSITE" id="PS50253"/>
    </source>
</evidence>
<keyword evidence="7 9" id="KW-0472">Membrane</keyword>
<geneLocation type="mitochondrion" evidence="11"/>
<evidence type="ECO:0000313" key="11">
    <source>
        <dbReference type="EMBL" id="AXY64127.1"/>
    </source>
</evidence>